<dbReference type="WBParaSite" id="nRc.2.0.1.t26837-RA">
    <property type="protein sequence ID" value="nRc.2.0.1.t26837-RA"/>
    <property type="gene ID" value="nRc.2.0.1.g26837"/>
</dbReference>
<accession>A0A915JL78</accession>
<evidence type="ECO:0000313" key="2">
    <source>
        <dbReference type="WBParaSite" id="nRc.2.0.1.t26837-RA"/>
    </source>
</evidence>
<dbReference type="Proteomes" id="UP000887565">
    <property type="component" value="Unplaced"/>
</dbReference>
<proteinExistence type="predicted"/>
<organism evidence="1 2">
    <name type="scientific">Romanomermis culicivorax</name>
    <name type="common">Nematode worm</name>
    <dbReference type="NCBI Taxonomy" id="13658"/>
    <lineage>
        <taxon>Eukaryota</taxon>
        <taxon>Metazoa</taxon>
        <taxon>Ecdysozoa</taxon>
        <taxon>Nematoda</taxon>
        <taxon>Enoplea</taxon>
        <taxon>Dorylaimia</taxon>
        <taxon>Mermithida</taxon>
        <taxon>Mermithoidea</taxon>
        <taxon>Mermithidae</taxon>
        <taxon>Romanomermis</taxon>
    </lineage>
</organism>
<keyword evidence="1" id="KW-1185">Reference proteome</keyword>
<reference evidence="2" key="1">
    <citation type="submission" date="2022-11" db="UniProtKB">
        <authorList>
            <consortium name="WormBaseParasite"/>
        </authorList>
    </citation>
    <scope>IDENTIFICATION</scope>
</reference>
<dbReference type="AlphaFoldDB" id="A0A915JL78"/>
<name>A0A915JL78_ROMCU</name>
<evidence type="ECO:0000313" key="1">
    <source>
        <dbReference type="Proteomes" id="UP000887565"/>
    </source>
</evidence>
<protein>
    <submittedName>
        <fullName evidence="2">Uncharacterized protein</fullName>
    </submittedName>
</protein>
<sequence length="399" mass="45504">MLLSLVEVELKQDLNIMPSQLYEKIKTDNPAPPGLEVVVNGRDRKQMANFKYGIQNKFRPMKDAIYNLNTFVRENERQFIMSIEQMAQDFLVSCMLPDRPEIINKLLTEYLNEPFVVLYNTTFELGDFYASAAIYHQKSLIGQPVFPLGILIHEKNLRKTICFNVTENGNVYLCFNVTENGNVYLFGCKRPCKDDFKNIKPKVTDIEFDDEESETQVETATCADDVKIGKPATNDFDFDTQVETATCDYDDKIGKPATKDFDFDTQVETATCDYDSQSDVVEKNNSDFTYCPEHPVETTNCAYDAGRLHIKQLEKEINSTRATIIIDSQIPSGDENEDAYKLPEMRPKPIDLQTLISNNLSNLEAEEDEDIISSLSDVDDEALLNDKNIALDTFRNLEL</sequence>